<evidence type="ECO:0000256" key="1">
    <source>
        <dbReference type="ARBA" id="ARBA00022729"/>
    </source>
</evidence>
<name>A0A8I3NRZ4_CANLF</name>
<dbReference type="GeneTree" id="ENSGT00940000158089"/>
<sequence length="227" mass="25448">MVEFLVPSIFLNLDQVNSVHPECRFHLEIQEEETKCAELLKTQTGEYKACTGVWDNITCWRPADVGETVTVPCPKVFSNFYSKPGNISKNCTRDGWSEMFPDFIDACGYHDAEDESKITFYILVKAIYTLGYSASLVSLTTGSVILCVFRGSSLQKAYVLGLSSNGVERHYKVLKTPKAGVRRRGFLYPSHGGIWTVTSLRGPHSVAVRMFHGMSHALWILPVFLLI</sequence>
<evidence type="ECO:0000256" key="2">
    <source>
        <dbReference type="ARBA" id="ARBA00023157"/>
    </source>
</evidence>
<dbReference type="AlphaFoldDB" id="A0A8I3NRZ4"/>
<proteinExistence type="predicted"/>
<dbReference type="SMART" id="SM00008">
    <property type="entry name" value="HormR"/>
    <property type="match status" value="1"/>
</dbReference>
<feature type="domain" description="G-protein coupled receptors family 2 profile 1" evidence="3">
    <location>
        <begin position="35"/>
        <end position="111"/>
    </location>
</feature>
<dbReference type="Gene3D" id="4.10.1240.10">
    <property type="entry name" value="GPCR, family 2, extracellular hormone receptor domain"/>
    <property type="match status" value="1"/>
</dbReference>
<dbReference type="Ensembl" id="ENSCAFT00845027494.1">
    <property type="protein sequence ID" value="ENSCAFP00845021632.1"/>
    <property type="gene ID" value="ENSCAFG00845015325.1"/>
</dbReference>
<evidence type="ECO:0000313" key="4">
    <source>
        <dbReference type="Ensembl" id="ENSCAFP00845021632.1"/>
    </source>
</evidence>
<dbReference type="PROSITE" id="PS00649">
    <property type="entry name" value="G_PROTEIN_RECEP_F2_1"/>
    <property type="match status" value="1"/>
</dbReference>
<reference evidence="4" key="2">
    <citation type="submission" date="2025-08" db="UniProtKB">
        <authorList>
            <consortium name="Ensembl"/>
        </authorList>
    </citation>
    <scope>IDENTIFICATION</scope>
    <source>
        <strain evidence="4">Boxer</strain>
    </source>
</reference>
<dbReference type="InterPro" id="IPR036445">
    <property type="entry name" value="GPCR_2_extracell_dom_sf"/>
</dbReference>
<evidence type="ECO:0000313" key="5">
    <source>
        <dbReference type="Proteomes" id="UP000805418"/>
    </source>
</evidence>
<reference evidence="4" key="3">
    <citation type="submission" date="2025-09" db="UniProtKB">
        <authorList>
            <consortium name="Ensembl"/>
        </authorList>
    </citation>
    <scope>IDENTIFICATION</scope>
    <source>
        <strain evidence="4">Boxer</strain>
    </source>
</reference>
<dbReference type="InterPro" id="IPR017983">
    <property type="entry name" value="GPCR_2_secretin-like_CS"/>
</dbReference>
<dbReference type="GO" id="GO:0004999">
    <property type="term" value="F:vasoactive intestinal polypeptide receptor activity"/>
    <property type="evidence" value="ECO:0007669"/>
    <property type="project" value="InterPro"/>
</dbReference>
<keyword evidence="1" id="KW-0732">Signal</keyword>
<dbReference type="FunFam" id="4.10.1240.10:FF:000015">
    <property type="entry name" value="Vasoactive intestinal polypeptide receptor 2"/>
    <property type="match status" value="1"/>
</dbReference>
<dbReference type="PROSITE" id="PS50227">
    <property type="entry name" value="G_PROTEIN_RECEP_F2_3"/>
    <property type="match status" value="1"/>
</dbReference>
<dbReference type="PANTHER" id="PTHR45620">
    <property type="entry name" value="PDF RECEPTOR-LIKE PROTEIN-RELATED"/>
    <property type="match status" value="1"/>
</dbReference>
<evidence type="ECO:0000259" key="3">
    <source>
        <dbReference type="PROSITE" id="PS50227"/>
    </source>
</evidence>
<reference evidence="4" key="1">
    <citation type="submission" date="2020-03" db="EMBL/GenBank/DDBJ databases">
        <title>Long-read based genome assembly of a Labrador retriever dog.</title>
        <authorList>
            <person name="Eory L."/>
            <person name="Zhang W."/>
            <person name="Schoenebeck J."/>
        </authorList>
    </citation>
    <scope>NUCLEOTIDE SEQUENCE [LARGE SCALE GENOMIC DNA]</scope>
    <source>
        <strain evidence="4">Labrador retriever</strain>
    </source>
</reference>
<dbReference type="SUPFAM" id="SSF111418">
    <property type="entry name" value="Hormone receptor domain"/>
    <property type="match status" value="1"/>
</dbReference>
<keyword evidence="5" id="KW-1185">Reference proteome</keyword>
<dbReference type="PRINTS" id="PR01155">
    <property type="entry name" value="VIP2RECEPTOR"/>
</dbReference>
<dbReference type="GO" id="GO:0016020">
    <property type="term" value="C:membrane"/>
    <property type="evidence" value="ECO:0007669"/>
    <property type="project" value="InterPro"/>
</dbReference>
<dbReference type="InterPro" id="IPR050332">
    <property type="entry name" value="GPCR_2"/>
</dbReference>
<dbReference type="Pfam" id="PF02793">
    <property type="entry name" value="HRM"/>
    <property type="match status" value="1"/>
</dbReference>
<dbReference type="InterPro" id="IPR001879">
    <property type="entry name" value="GPCR_2_extracellular_dom"/>
</dbReference>
<dbReference type="PRINTS" id="PR00491">
    <property type="entry name" value="VASOACTVEIPR"/>
</dbReference>
<dbReference type="PANTHER" id="PTHR45620:SF22">
    <property type="entry name" value="VASOACTIVE INTESTINAL POLYPEPTIDE RECEPTOR 2"/>
    <property type="match status" value="1"/>
</dbReference>
<dbReference type="InterPro" id="IPR002284">
    <property type="entry name" value="GPCR_2_VIP_rcpt_2"/>
</dbReference>
<accession>A0A8I3NRZ4</accession>
<protein>
    <submittedName>
        <fullName evidence="4">Vasoactive intestinal peptide receptor 2</fullName>
    </submittedName>
</protein>
<dbReference type="OrthoDB" id="5967113at2759"/>
<organism evidence="4 5">
    <name type="scientific">Canis lupus familiaris</name>
    <name type="common">Dog</name>
    <name type="synonym">Canis familiaris</name>
    <dbReference type="NCBI Taxonomy" id="9615"/>
    <lineage>
        <taxon>Eukaryota</taxon>
        <taxon>Metazoa</taxon>
        <taxon>Chordata</taxon>
        <taxon>Craniata</taxon>
        <taxon>Vertebrata</taxon>
        <taxon>Euteleostomi</taxon>
        <taxon>Mammalia</taxon>
        <taxon>Eutheria</taxon>
        <taxon>Laurasiatheria</taxon>
        <taxon>Carnivora</taxon>
        <taxon>Caniformia</taxon>
        <taxon>Canidae</taxon>
        <taxon>Canis</taxon>
    </lineage>
</organism>
<dbReference type="Proteomes" id="UP000805418">
    <property type="component" value="Chromosome 16"/>
</dbReference>
<keyword evidence="2" id="KW-1015">Disulfide bond</keyword>
<dbReference type="InterPro" id="IPR001571">
    <property type="entry name" value="GPCR_2_VIP_rcpt"/>
</dbReference>
<gene>
    <name evidence="4" type="primary">VIPR2</name>
</gene>